<dbReference type="PANTHER" id="PTHR35546">
    <property type="entry name" value="F-BOX PROTEIN INTERACTION DOMAIN PROTEIN-RELATED"/>
    <property type="match status" value="1"/>
</dbReference>
<name>A0AAD4T7T5_9MAGN</name>
<feature type="domain" description="F-box associated beta-propeller type 3" evidence="1">
    <location>
        <begin position="18"/>
        <end position="229"/>
    </location>
</feature>
<comment type="caution">
    <text evidence="2">The sequence shown here is derived from an EMBL/GenBank/DDBJ whole genome shotgun (WGS) entry which is preliminary data.</text>
</comment>
<gene>
    <name evidence="2" type="ORF">MKW98_023084</name>
</gene>
<evidence type="ECO:0000313" key="2">
    <source>
        <dbReference type="EMBL" id="KAI3945810.1"/>
    </source>
</evidence>
<protein>
    <recommendedName>
        <fullName evidence="1">F-box associated beta-propeller type 3 domain-containing protein</fullName>
    </recommendedName>
</protein>
<dbReference type="InterPro" id="IPR013187">
    <property type="entry name" value="F-box-assoc_dom_typ3"/>
</dbReference>
<dbReference type="Proteomes" id="UP001202328">
    <property type="component" value="Unassembled WGS sequence"/>
</dbReference>
<proteinExistence type="predicted"/>
<organism evidence="2 3">
    <name type="scientific">Papaver atlanticum</name>
    <dbReference type="NCBI Taxonomy" id="357466"/>
    <lineage>
        <taxon>Eukaryota</taxon>
        <taxon>Viridiplantae</taxon>
        <taxon>Streptophyta</taxon>
        <taxon>Embryophyta</taxon>
        <taxon>Tracheophyta</taxon>
        <taxon>Spermatophyta</taxon>
        <taxon>Magnoliopsida</taxon>
        <taxon>Ranunculales</taxon>
        <taxon>Papaveraceae</taxon>
        <taxon>Papaveroideae</taxon>
        <taxon>Papaver</taxon>
    </lineage>
</organism>
<sequence>MPELNYVGSIPKDKDDVARYCQIDCCNGLSLYKAVSICRYVVVNLATNHCFSIPEPLEAAKQNFAAIVFDPVRSNDYKIVQPCPRIDSPMLDVFSSEFGKWVRHKVPGNWVKHLLVGGSDNPKHRWIKWAKKVVYLDGMLYILILNKKRCLVQFDLKSASLSAQVIEVPSRAGRSGLIGHSKGVLYYTNYDKEYRLCMWQFDDHTATGNIWILKHCICIDDMLDKNQAILHTMKSVNSKPGRLFEPFARSLVLILNDHHNGC</sequence>
<evidence type="ECO:0000259" key="1">
    <source>
        <dbReference type="Pfam" id="PF08268"/>
    </source>
</evidence>
<dbReference type="InterPro" id="IPR055290">
    <property type="entry name" value="At3g26010-like"/>
</dbReference>
<evidence type="ECO:0000313" key="3">
    <source>
        <dbReference type="Proteomes" id="UP001202328"/>
    </source>
</evidence>
<dbReference type="AlphaFoldDB" id="A0AAD4T7T5"/>
<accession>A0AAD4T7T5</accession>
<dbReference type="EMBL" id="JAJJMB010003726">
    <property type="protein sequence ID" value="KAI3945810.1"/>
    <property type="molecule type" value="Genomic_DNA"/>
</dbReference>
<dbReference type="Pfam" id="PF08268">
    <property type="entry name" value="FBA_3"/>
    <property type="match status" value="1"/>
</dbReference>
<keyword evidence="3" id="KW-1185">Reference proteome</keyword>
<dbReference type="PANTHER" id="PTHR35546:SF130">
    <property type="entry name" value="EXPRESSED PROTEIN"/>
    <property type="match status" value="1"/>
</dbReference>
<reference evidence="2" key="1">
    <citation type="submission" date="2022-04" db="EMBL/GenBank/DDBJ databases">
        <title>A functionally conserved STORR gene fusion in Papaver species that diverged 16.8 million years ago.</title>
        <authorList>
            <person name="Catania T."/>
        </authorList>
    </citation>
    <scope>NUCLEOTIDE SEQUENCE</scope>
    <source>
        <strain evidence="2">S-188037</strain>
    </source>
</reference>